<keyword evidence="4" id="KW-1185">Reference proteome</keyword>
<sequence length="321" mass="35929">MKFADKPANEEDRLQSLHASGLPESGPSERFDRLTRMAKRIFDVPVAMLNLVDADQLLPHSCIGLEPEKWDRETSLCSHVILQSTPLIVSDLLEDPRFHDAPAITHQGLRFYAGCPVHMPDGFAVGALCISDTRPRLLSEDEVAVLQDLAAIVEDSFAVLTEARLDQLTGLANRRGFDVLASYALAGARRREKPACLCFIDLDGFKIINDTWGHEAGDRALGVMSGLMKQCFREDDVIGRRGGDEFSILFTDSSLSGASRAMEVLQHKVSLYNETSGQPWQLHFSWGMAQYDPLRHSSLRSLLQLADRRMYQMKKSRQQAR</sequence>
<proteinExistence type="predicted"/>
<gene>
    <name evidence="3" type="ORF">FEM41_17220</name>
</gene>
<dbReference type="OrthoDB" id="9812358at2"/>
<evidence type="ECO:0000259" key="2">
    <source>
        <dbReference type="PROSITE" id="PS50887"/>
    </source>
</evidence>
<evidence type="ECO:0000313" key="4">
    <source>
        <dbReference type="Proteomes" id="UP000302163"/>
    </source>
</evidence>
<dbReference type="SUPFAM" id="SSF55781">
    <property type="entry name" value="GAF domain-like"/>
    <property type="match status" value="1"/>
</dbReference>
<dbReference type="PANTHER" id="PTHR43102:SF2">
    <property type="entry name" value="GAF DOMAIN-CONTAINING PROTEIN"/>
    <property type="match status" value="1"/>
</dbReference>
<dbReference type="InterPro" id="IPR000160">
    <property type="entry name" value="GGDEF_dom"/>
</dbReference>
<feature type="compositionally biased region" description="Basic and acidic residues" evidence="1">
    <location>
        <begin position="1"/>
        <end position="15"/>
    </location>
</feature>
<dbReference type="PROSITE" id="PS50887">
    <property type="entry name" value="GGDEF"/>
    <property type="match status" value="1"/>
</dbReference>
<evidence type="ECO:0000313" key="3">
    <source>
        <dbReference type="EMBL" id="QCT21265.1"/>
    </source>
</evidence>
<dbReference type="PANTHER" id="PTHR43102">
    <property type="entry name" value="SLR1143 PROTEIN"/>
    <property type="match status" value="1"/>
</dbReference>
<evidence type="ECO:0000256" key="1">
    <source>
        <dbReference type="SAM" id="MobiDB-lite"/>
    </source>
</evidence>
<accession>A0A4P8YKI3</accession>
<dbReference type="EMBL" id="CP040428">
    <property type="protein sequence ID" value="QCT21265.1"/>
    <property type="molecule type" value="Genomic_DNA"/>
</dbReference>
<dbReference type="SMART" id="SM00267">
    <property type="entry name" value="GGDEF"/>
    <property type="match status" value="1"/>
</dbReference>
<protein>
    <submittedName>
        <fullName evidence="3">Sensor domain-containing diguanylate cyclase</fullName>
    </submittedName>
</protein>
<dbReference type="Gene3D" id="3.30.70.270">
    <property type="match status" value="1"/>
</dbReference>
<name>A0A4P8YKI3_9ENTR</name>
<dbReference type="Proteomes" id="UP000302163">
    <property type="component" value="Chromosome"/>
</dbReference>
<dbReference type="InterPro" id="IPR043128">
    <property type="entry name" value="Rev_trsase/Diguanyl_cyclase"/>
</dbReference>
<dbReference type="RefSeq" id="WP_138097421.1">
    <property type="nucleotide sequence ID" value="NZ_CP040428.1"/>
</dbReference>
<reference evidence="3 4" key="1">
    <citation type="submission" date="2019-05" db="EMBL/GenBank/DDBJ databases">
        <title>Complete genome sequence of Izhakiella calystegiae KSNA2, an endophyte isolated from beach morning glory (Calystegia soldanella).</title>
        <authorList>
            <person name="Jiang L."/>
            <person name="Jeong J.C."/>
            <person name="Kim C.Y."/>
            <person name="Kim D.H."/>
            <person name="Kim S.W."/>
            <person name="Lee j."/>
        </authorList>
    </citation>
    <scope>NUCLEOTIDE SEQUENCE [LARGE SCALE GENOMIC DNA]</scope>
    <source>
        <strain evidence="3 4">KSNA2</strain>
    </source>
</reference>
<dbReference type="SMART" id="SM00065">
    <property type="entry name" value="GAF"/>
    <property type="match status" value="1"/>
</dbReference>
<dbReference type="NCBIfam" id="TIGR00254">
    <property type="entry name" value="GGDEF"/>
    <property type="match status" value="1"/>
</dbReference>
<dbReference type="Gene3D" id="3.30.450.40">
    <property type="match status" value="1"/>
</dbReference>
<dbReference type="Pfam" id="PF01590">
    <property type="entry name" value="GAF"/>
    <property type="match status" value="1"/>
</dbReference>
<organism evidence="3 4">
    <name type="scientific">Jejubacter calystegiae</name>
    <dbReference type="NCBI Taxonomy" id="2579935"/>
    <lineage>
        <taxon>Bacteria</taxon>
        <taxon>Pseudomonadati</taxon>
        <taxon>Pseudomonadota</taxon>
        <taxon>Gammaproteobacteria</taxon>
        <taxon>Enterobacterales</taxon>
        <taxon>Enterobacteriaceae</taxon>
        <taxon>Jejubacter</taxon>
    </lineage>
</organism>
<feature type="domain" description="GGDEF" evidence="2">
    <location>
        <begin position="193"/>
        <end position="321"/>
    </location>
</feature>
<dbReference type="Pfam" id="PF00990">
    <property type="entry name" value="GGDEF"/>
    <property type="match status" value="1"/>
</dbReference>
<dbReference type="SUPFAM" id="SSF55073">
    <property type="entry name" value="Nucleotide cyclase"/>
    <property type="match status" value="1"/>
</dbReference>
<dbReference type="AlphaFoldDB" id="A0A4P8YKI3"/>
<dbReference type="InterPro" id="IPR003018">
    <property type="entry name" value="GAF"/>
</dbReference>
<dbReference type="CDD" id="cd01949">
    <property type="entry name" value="GGDEF"/>
    <property type="match status" value="1"/>
</dbReference>
<feature type="region of interest" description="Disordered" evidence="1">
    <location>
        <begin position="1"/>
        <end position="29"/>
    </location>
</feature>
<dbReference type="InterPro" id="IPR029787">
    <property type="entry name" value="Nucleotide_cyclase"/>
</dbReference>
<dbReference type="KEGG" id="izh:FEM41_17220"/>
<dbReference type="InterPro" id="IPR029016">
    <property type="entry name" value="GAF-like_dom_sf"/>
</dbReference>